<dbReference type="RefSeq" id="YP_007001625.1">
    <property type="nucleotide sequence ID" value="NC_019443.1"/>
</dbReference>
<dbReference type="GeneID" id="14005398"/>
<reference evidence="1 2" key="1">
    <citation type="submission" date="2011-07" db="EMBL/GenBank/DDBJ databases">
        <title>Viral Tagging: a high-throughput approach to explore virus-host interactions.</title>
        <authorList>
            <person name="Deng L."/>
            <person name="Sullivan M.B."/>
            <person name="Poulos B."/>
            <person name="Ignacio Espinoza J.C."/>
        </authorList>
    </citation>
    <scope>NUCLEOTIDE SEQUENCE [LARGE SCALE GENOMIC DNA]</scope>
</reference>
<dbReference type="Proteomes" id="UP000007597">
    <property type="component" value="Segment"/>
</dbReference>
<dbReference type="KEGG" id="vg:14005398"/>
<sequence length="68" mass="7722">MLATILLFSCIPFVTVTLYFGTRGGYYDTDGYDGHGTAHKVLLDDEPKVYWSSEALDQLEMLQKKETK</sequence>
<organism evidence="1 2">
    <name type="scientific">Synechococcus phage metaG-MbCM1</name>
    <dbReference type="NCBI Taxonomy" id="1079999"/>
    <lineage>
        <taxon>Viruses</taxon>
        <taxon>Duplodnaviria</taxon>
        <taxon>Heunggongvirae</taxon>
        <taxon>Uroviricota</taxon>
        <taxon>Caudoviricetes</taxon>
        <taxon>Pantevenvirales</taxon>
        <taxon>Kyanoviridae</taxon>
        <taxon>Galenevirus</taxon>
        <taxon>Galenevirus mbcm1</taxon>
    </lineage>
</organism>
<name>H8ZNB3_9CAUD</name>
<proteinExistence type="predicted"/>
<evidence type="ECO:0000313" key="2">
    <source>
        <dbReference type="Proteomes" id="UP000007597"/>
    </source>
</evidence>
<evidence type="ECO:0000313" key="1">
    <source>
        <dbReference type="EMBL" id="AFD02974.1"/>
    </source>
</evidence>
<protein>
    <submittedName>
        <fullName evidence="1">Uncharacterized protein</fullName>
    </submittedName>
</protein>
<keyword evidence="2" id="KW-1185">Reference proteome</keyword>
<accession>H8ZNB3</accession>
<dbReference type="EMBL" id="JN371769">
    <property type="protein sequence ID" value="AFD02974.1"/>
    <property type="molecule type" value="Genomic_DNA"/>
</dbReference>